<sequence>MSHLPILPVLLPMIVGAVLLLLRGSMDFKRGVGLIATFLQIPLAILLLLRASEGTLVYALGNWMPPFGIVLVVDRLSALMLLITAVLAFCALLYAIRGDDAAGRNFHPLFQFQLMGITGAFLTGDLFNLFVFFEILLISSYALLLHGAGSARVRAGLHYVLLNLTGSALFLIAVGTLYGVLGTLNMADLAVRVGQLSAEDQPLVGAAGMLLLVVFGLKTAIFPLYFWLPRAYSSASAPVAALFAIMTKVGLYSILRVYTLIFGEQANTLAHMVNDWLWPLALMTLALGAIGSLAAATLTGLVAYLVVLSVGTMLAGLAIGTPEALRATLFYLMHSTWITGALFLFSGVLQRVRGPRFAARLVAGPALPYPMLLGGIFFLAAMSIVGMPPLSGFIGKLLLLSAAGMGHLAAWLYPVVLGSGLLALIALSRAGTTLFWRQTEVSASAEPLDALRMTAVLLLLLASPLLVVFAEPVLTYLAATADQLLQPQNYIDAVFPTATEASP</sequence>
<dbReference type="PANTHER" id="PTHR42703:SF1">
    <property type="entry name" value="NA(+)_H(+) ANTIPORTER SUBUNIT D1"/>
    <property type="match status" value="1"/>
</dbReference>
<evidence type="ECO:0000256" key="3">
    <source>
        <dbReference type="ARBA" id="ARBA00022692"/>
    </source>
</evidence>
<comment type="caution">
    <text evidence="8">The sequence shown here is derived from an EMBL/GenBank/DDBJ whole genome shotgun (WGS) entry which is preliminary data.</text>
</comment>
<dbReference type="Pfam" id="PF00361">
    <property type="entry name" value="Proton_antipo_M"/>
    <property type="match status" value="1"/>
</dbReference>
<keyword evidence="3 6" id="KW-0812">Transmembrane</keyword>
<feature type="transmembrane region" description="Helical" evidence="6">
    <location>
        <begin position="160"/>
        <end position="184"/>
    </location>
</feature>
<feature type="transmembrane region" description="Helical" evidence="6">
    <location>
        <begin position="331"/>
        <end position="349"/>
    </location>
</feature>
<feature type="transmembrane region" description="Helical" evidence="6">
    <location>
        <begin position="276"/>
        <end position="294"/>
    </location>
</feature>
<feature type="transmembrane region" description="Helical" evidence="6">
    <location>
        <begin position="239"/>
        <end position="261"/>
    </location>
</feature>
<proteinExistence type="predicted"/>
<dbReference type="InterPro" id="IPR001750">
    <property type="entry name" value="ND/Mrp_TM"/>
</dbReference>
<dbReference type="PANTHER" id="PTHR42703">
    <property type="entry name" value="NADH DEHYDROGENASE"/>
    <property type="match status" value="1"/>
</dbReference>
<feature type="transmembrane region" description="Helical" evidence="6">
    <location>
        <begin position="410"/>
        <end position="430"/>
    </location>
</feature>
<evidence type="ECO:0000313" key="8">
    <source>
        <dbReference type="EMBL" id="KKO03111.1"/>
    </source>
</evidence>
<name>A0A0F9VD72_9ZZZZ</name>
<feature type="transmembrane region" description="Helical" evidence="6">
    <location>
        <begin position="301"/>
        <end position="319"/>
    </location>
</feature>
<dbReference type="GO" id="GO:0005886">
    <property type="term" value="C:plasma membrane"/>
    <property type="evidence" value="ECO:0007669"/>
    <property type="project" value="UniProtKB-SubCell"/>
</dbReference>
<protein>
    <recommendedName>
        <fullName evidence="7">NADH:quinone oxidoreductase/Mrp antiporter transmembrane domain-containing protein</fullName>
    </recommendedName>
</protein>
<dbReference type="NCBIfam" id="NF009309">
    <property type="entry name" value="PRK12666.1"/>
    <property type="match status" value="1"/>
</dbReference>
<accession>A0A0F9VD72</accession>
<evidence type="ECO:0000256" key="1">
    <source>
        <dbReference type="ARBA" id="ARBA00004651"/>
    </source>
</evidence>
<comment type="subcellular location">
    <subcellularLocation>
        <location evidence="1">Cell membrane</location>
        <topology evidence="1">Multi-pass membrane protein</topology>
    </subcellularLocation>
</comment>
<dbReference type="PRINTS" id="PR01437">
    <property type="entry name" value="NUOXDRDTASE4"/>
</dbReference>
<feature type="transmembrane region" description="Helical" evidence="6">
    <location>
        <begin position="6"/>
        <end position="24"/>
    </location>
</feature>
<evidence type="ECO:0000259" key="7">
    <source>
        <dbReference type="Pfam" id="PF00361"/>
    </source>
</evidence>
<evidence type="ECO:0000256" key="6">
    <source>
        <dbReference type="SAM" id="Phobius"/>
    </source>
</evidence>
<feature type="domain" description="NADH:quinone oxidoreductase/Mrp antiporter transmembrane" evidence="7">
    <location>
        <begin position="124"/>
        <end position="407"/>
    </location>
</feature>
<dbReference type="InterPro" id="IPR003918">
    <property type="entry name" value="NADH_UbQ_OxRdtase"/>
</dbReference>
<feature type="transmembrane region" description="Helical" evidence="6">
    <location>
        <begin position="31"/>
        <end position="49"/>
    </location>
</feature>
<feature type="transmembrane region" description="Helical" evidence="6">
    <location>
        <begin position="450"/>
        <end position="470"/>
    </location>
</feature>
<keyword evidence="4 6" id="KW-1133">Transmembrane helix</keyword>
<feature type="transmembrane region" description="Helical" evidence="6">
    <location>
        <begin position="369"/>
        <end position="390"/>
    </location>
</feature>
<feature type="transmembrane region" description="Helical" evidence="6">
    <location>
        <begin position="69"/>
        <end position="94"/>
    </location>
</feature>
<keyword evidence="2" id="KW-1003">Cell membrane</keyword>
<dbReference type="EMBL" id="LAZR01000028">
    <property type="protein sequence ID" value="KKO03111.1"/>
    <property type="molecule type" value="Genomic_DNA"/>
</dbReference>
<dbReference type="GO" id="GO:0008137">
    <property type="term" value="F:NADH dehydrogenase (ubiquinone) activity"/>
    <property type="evidence" value="ECO:0007669"/>
    <property type="project" value="InterPro"/>
</dbReference>
<evidence type="ECO:0000256" key="5">
    <source>
        <dbReference type="ARBA" id="ARBA00023136"/>
    </source>
</evidence>
<keyword evidence="5 6" id="KW-0472">Membrane</keyword>
<evidence type="ECO:0000256" key="4">
    <source>
        <dbReference type="ARBA" id="ARBA00022989"/>
    </source>
</evidence>
<dbReference type="GO" id="GO:0042773">
    <property type="term" value="P:ATP synthesis coupled electron transport"/>
    <property type="evidence" value="ECO:0007669"/>
    <property type="project" value="InterPro"/>
</dbReference>
<reference evidence="8" key="1">
    <citation type="journal article" date="2015" name="Nature">
        <title>Complex archaea that bridge the gap between prokaryotes and eukaryotes.</title>
        <authorList>
            <person name="Spang A."/>
            <person name="Saw J.H."/>
            <person name="Jorgensen S.L."/>
            <person name="Zaremba-Niedzwiedzka K."/>
            <person name="Martijn J."/>
            <person name="Lind A.E."/>
            <person name="van Eijk R."/>
            <person name="Schleper C."/>
            <person name="Guy L."/>
            <person name="Ettema T.J."/>
        </authorList>
    </citation>
    <scope>NUCLEOTIDE SEQUENCE</scope>
</reference>
<dbReference type="AlphaFoldDB" id="A0A0F9VD72"/>
<evidence type="ECO:0000256" key="2">
    <source>
        <dbReference type="ARBA" id="ARBA00022475"/>
    </source>
</evidence>
<feature type="transmembrane region" description="Helical" evidence="6">
    <location>
        <begin position="204"/>
        <end position="227"/>
    </location>
</feature>
<dbReference type="InterPro" id="IPR050586">
    <property type="entry name" value="CPA3_Na-H_Antiporter_D"/>
</dbReference>
<gene>
    <name evidence="8" type="ORF">LCGC14_0100320</name>
</gene>
<organism evidence="8">
    <name type="scientific">marine sediment metagenome</name>
    <dbReference type="NCBI Taxonomy" id="412755"/>
    <lineage>
        <taxon>unclassified sequences</taxon>
        <taxon>metagenomes</taxon>
        <taxon>ecological metagenomes</taxon>
    </lineage>
</organism>